<evidence type="ECO:0000313" key="3">
    <source>
        <dbReference type="Proteomes" id="UP001144805"/>
    </source>
</evidence>
<keyword evidence="3" id="KW-1185">Reference proteome</keyword>
<accession>A0A9X3E0E6</accession>
<sequence length="134" mass="14112">MITIDRLDHLVLTVADIASTCAFYEKALGMTVETFDTGRVALRFGRQKINLHLAGHEFEPKARLATAGSADLCFLTSTPLEDVEAHLARAGVAVEVGPVSRTGAMGAILSVYVRDPDGNLIEISNASRASGAAG</sequence>
<gene>
    <name evidence="2" type="ORF">OSH07_06400</name>
</gene>
<dbReference type="PANTHER" id="PTHR21366">
    <property type="entry name" value="GLYOXALASE FAMILY PROTEIN"/>
    <property type="match status" value="1"/>
</dbReference>
<dbReference type="InterPro" id="IPR004360">
    <property type="entry name" value="Glyas_Fos-R_dOase_dom"/>
</dbReference>
<comment type="caution">
    <text evidence="2">The sequence shown here is derived from an EMBL/GenBank/DDBJ whole genome shotgun (WGS) entry which is preliminary data.</text>
</comment>
<organism evidence="2 3">
    <name type="scientific">Kaistia nematophila</name>
    <dbReference type="NCBI Taxonomy" id="2994654"/>
    <lineage>
        <taxon>Bacteria</taxon>
        <taxon>Pseudomonadati</taxon>
        <taxon>Pseudomonadota</taxon>
        <taxon>Alphaproteobacteria</taxon>
        <taxon>Hyphomicrobiales</taxon>
        <taxon>Kaistiaceae</taxon>
        <taxon>Kaistia</taxon>
    </lineage>
</organism>
<protein>
    <submittedName>
        <fullName evidence="2">VOC family protein</fullName>
    </submittedName>
</protein>
<dbReference type="CDD" id="cd07253">
    <property type="entry name" value="GLOD5"/>
    <property type="match status" value="1"/>
</dbReference>
<dbReference type="EMBL" id="JAPKNK010000002">
    <property type="protein sequence ID" value="MCX5568816.1"/>
    <property type="molecule type" value="Genomic_DNA"/>
</dbReference>
<dbReference type="AlphaFoldDB" id="A0A9X3E0E6"/>
<evidence type="ECO:0000259" key="1">
    <source>
        <dbReference type="PROSITE" id="PS51819"/>
    </source>
</evidence>
<reference evidence="2" key="1">
    <citation type="submission" date="2022-11" db="EMBL/GenBank/DDBJ databases">
        <title>Biodiversity and phylogenetic relationships of bacteria.</title>
        <authorList>
            <person name="Machado R.A.R."/>
            <person name="Bhat A."/>
            <person name="Loulou A."/>
            <person name="Kallel S."/>
        </authorList>
    </citation>
    <scope>NUCLEOTIDE SEQUENCE</scope>
    <source>
        <strain evidence="2">K-TC2</strain>
    </source>
</reference>
<name>A0A9X3E0E6_9HYPH</name>
<dbReference type="InterPro" id="IPR050383">
    <property type="entry name" value="GlyoxalaseI/FosfomycinResist"/>
</dbReference>
<proteinExistence type="predicted"/>
<dbReference type="SUPFAM" id="SSF54593">
    <property type="entry name" value="Glyoxalase/Bleomycin resistance protein/Dihydroxybiphenyl dioxygenase"/>
    <property type="match status" value="1"/>
</dbReference>
<evidence type="ECO:0000313" key="2">
    <source>
        <dbReference type="EMBL" id="MCX5568816.1"/>
    </source>
</evidence>
<dbReference type="Gene3D" id="3.10.180.10">
    <property type="entry name" value="2,3-Dihydroxybiphenyl 1,2-Dioxygenase, domain 1"/>
    <property type="match status" value="1"/>
</dbReference>
<dbReference type="PANTHER" id="PTHR21366:SF14">
    <property type="entry name" value="GLYOXALASE DOMAIN-CONTAINING PROTEIN 5"/>
    <property type="match status" value="1"/>
</dbReference>
<feature type="domain" description="VOC" evidence="1">
    <location>
        <begin position="6"/>
        <end position="126"/>
    </location>
</feature>
<dbReference type="InterPro" id="IPR037523">
    <property type="entry name" value="VOC_core"/>
</dbReference>
<dbReference type="RefSeq" id="WP_266337779.1">
    <property type="nucleotide sequence ID" value="NZ_JAPKNK010000002.1"/>
</dbReference>
<dbReference type="InterPro" id="IPR029068">
    <property type="entry name" value="Glyas_Bleomycin-R_OHBP_Dase"/>
</dbReference>
<dbReference type="PROSITE" id="PS51819">
    <property type="entry name" value="VOC"/>
    <property type="match status" value="1"/>
</dbReference>
<dbReference type="Proteomes" id="UP001144805">
    <property type="component" value="Unassembled WGS sequence"/>
</dbReference>
<dbReference type="Pfam" id="PF00903">
    <property type="entry name" value="Glyoxalase"/>
    <property type="match status" value="1"/>
</dbReference>